<protein>
    <submittedName>
        <fullName evidence="7">4-amino-4-deoxychorismate lyase</fullName>
    </submittedName>
</protein>
<dbReference type="Gene3D" id="3.20.10.10">
    <property type="entry name" value="D-amino Acid Aminotransferase, subunit A, domain 2"/>
    <property type="match status" value="1"/>
</dbReference>
<dbReference type="GO" id="GO:0005829">
    <property type="term" value="C:cytosol"/>
    <property type="evidence" value="ECO:0007669"/>
    <property type="project" value="TreeGrafter"/>
</dbReference>
<gene>
    <name evidence="7" type="ORF">SAMN05880501_12051</name>
</gene>
<dbReference type="SUPFAM" id="SSF56752">
    <property type="entry name" value="D-aminoacid aminotransferase-like PLP-dependent enzymes"/>
    <property type="match status" value="1"/>
</dbReference>
<dbReference type="InterPro" id="IPR001544">
    <property type="entry name" value="Aminotrans_IV"/>
</dbReference>
<evidence type="ECO:0000256" key="5">
    <source>
        <dbReference type="RuleBase" id="RU004106"/>
    </source>
</evidence>
<dbReference type="InterPro" id="IPR018300">
    <property type="entry name" value="Aminotrans_IV_CS"/>
</dbReference>
<dbReference type="GO" id="GO:0046394">
    <property type="term" value="P:carboxylic acid biosynthetic process"/>
    <property type="evidence" value="ECO:0007669"/>
    <property type="project" value="UniProtKB-ARBA"/>
</dbReference>
<evidence type="ECO:0000256" key="4">
    <source>
        <dbReference type="ARBA" id="ARBA00022898"/>
    </source>
</evidence>
<name>A0A285TTG5_9BACL</name>
<dbReference type="InterPro" id="IPR036038">
    <property type="entry name" value="Aminotransferase-like"/>
</dbReference>
<proteinExistence type="inferred from homology"/>
<dbReference type="InterPro" id="IPR043131">
    <property type="entry name" value="BCAT-like_N"/>
</dbReference>
<keyword evidence="8" id="KW-1185">Reference proteome</keyword>
<evidence type="ECO:0000256" key="3">
    <source>
        <dbReference type="ARBA" id="ARBA00011738"/>
    </source>
</evidence>
<evidence type="ECO:0000256" key="1">
    <source>
        <dbReference type="ARBA" id="ARBA00001933"/>
    </source>
</evidence>
<dbReference type="InterPro" id="IPR043132">
    <property type="entry name" value="BCAT-like_C"/>
</dbReference>
<evidence type="ECO:0000313" key="7">
    <source>
        <dbReference type="EMBL" id="SOC26450.1"/>
    </source>
</evidence>
<dbReference type="OrthoDB" id="9805628at2"/>
<dbReference type="GO" id="GO:0016829">
    <property type="term" value="F:lyase activity"/>
    <property type="evidence" value="ECO:0007669"/>
    <property type="project" value="UniProtKB-KW"/>
</dbReference>
<dbReference type="FunFam" id="3.20.10.10:FF:000002">
    <property type="entry name" value="D-alanine aminotransferase"/>
    <property type="match status" value="1"/>
</dbReference>
<dbReference type="PANTHER" id="PTHR42743">
    <property type="entry name" value="AMINO-ACID AMINOTRANSFERASE"/>
    <property type="match status" value="1"/>
</dbReference>
<evidence type="ECO:0000256" key="2">
    <source>
        <dbReference type="ARBA" id="ARBA00009320"/>
    </source>
</evidence>
<dbReference type="PANTHER" id="PTHR42743:SF11">
    <property type="entry name" value="AMINODEOXYCHORISMATE LYASE"/>
    <property type="match status" value="1"/>
</dbReference>
<dbReference type="GO" id="GO:0008652">
    <property type="term" value="P:amino acid biosynthetic process"/>
    <property type="evidence" value="ECO:0007669"/>
    <property type="project" value="UniProtKB-ARBA"/>
</dbReference>
<dbReference type="PROSITE" id="PS00770">
    <property type="entry name" value="AA_TRANSFER_CLASS_4"/>
    <property type="match status" value="1"/>
</dbReference>
<dbReference type="AlphaFoldDB" id="A0A285TTG5"/>
<dbReference type="Gene3D" id="3.30.470.10">
    <property type="match status" value="1"/>
</dbReference>
<dbReference type="Pfam" id="PF01063">
    <property type="entry name" value="Aminotran_4"/>
    <property type="match status" value="1"/>
</dbReference>
<accession>A0A285TTG5</accession>
<sequence>MLCWFNGKYLDEKELFISPFDHGYLHGIGFYEHFRTYNGQVLLLEEHFHRLCNALNIYRIPMPYTIKDIQNVIEELWTAASREDCIFRLNVSAGRANEMLSPEYKKPNVIIFRRSLRQRTRGTEKNAIWLKTTRNSPEQPIRFKSHHFGNNILASFEVQNLETTEGFFLNTKGHIAEGITSNIFWVRDDILFTPSLSTGIVPGITRQWVIHAAKRLGIRVVEDIFFQHELINAYECFVTNSIEELVPISKVGRTRFLGEDGPIYQRLHQSYIDEIIQIMKRG</sequence>
<comment type="similarity">
    <text evidence="2 5">Belongs to the class-IV pyridoxal-phosphate-dependent aminotransferase family.</text>
</comment>
<keyword evidence="7" id="KW-0456">Lyase</keyword>
<comment type="subunit">
    <text evidence="3">Homodimer.</text>
</comment>
<keyword evidence="4 6" id="KW-0663">Pyridoxal phosphate</keyword>
<dbReference type="Proteomes" id="UP000219636">
    <property type="component" value="Unassembled WGS sequence"/>
</dbReference>
<comment type="cofactor">
    <cofactor evidence="1 6">
        <name>pyridoxal 5'-phosphate</name>
        <dbReference type="ChEBI" id="CHEBI:597326"/>
    </cofactor>
</comment>
<dbReference type="RefSeq" id="WP_097075301.1">
    <property type="nucleotide sequence ID" value="NZ_OBMQ01000020.1"/>
</dbReference>
<dbReference type="EMBL" id="OBMQ01000020">
    <property type="protein sequence ID" value="SOC26450.1"/>
    <property type="molecule type" value="Genomic_DNA"/>
</dbReference>
<evidence type="ECO:0000256" key="6">
    <source>
        <dbReference type="RuleBase" id="RU004516"/>
    </source>
</evidence>
<reference evidence="8" key="1">
    <citation type="submission" date="2017-08" db="EMBL/GenBank/DDBJ databases">
        <authorList>
            <person name="Varghese N."/>
            <person name="Submissions S."/>
        </authorList>
    </citation>
    <scope>NUCLEOTIDE SEQUENCE [LARGE SCALE GENOMIC DNA]</scope>
    <source>
        <strain evidence="8">JC22</strain>
    </source>
</reference>
<dbReference type="InterPro" id="IPR050571">
    <property type="entry name" value="Class-IV_PLP-Dep_Aminotrnsfr"/>
</dbReference>
<organism evidence="7 8">
    <name type="scientific">Ureibacillus xyleni</name>
    <dbReference type="NCBI Taxonomy" id="614648"/>
    <lineage>
        <taxon>Bacteria</taxon>
        <taxon>Bacillati</taxon>
        <taxon>Bacillota</taxon>
        <taxon>Bacilli</taxon>
        <taxon>Bacillales</taxon>
        <taxon>Caryophanaceae</taxon>
        <taxon>Ureibacillus</taxon>
    </lineage>
</organism>
<evidence type="ECO:0000313" key="8">
    <source>
        <dbReference type="Proteomes" id="UP000219636"/>
    </source>
</evidence>